<gene>
    <name evidence="2" type="ORF">J5N97_010980</name>
</gene>
<sequence length="306" mass="33845">MAMQQELDHHHHHEDDHPLHIAVFPWLAFGHMMPLLELSKTLANKGHHVSYLATPRNISRLSSTTLPSLLTFIPLPLPQTPGLPDFAEATSDVSPDQDLLQSSPPEKAPEARRRTSPSRRRGSLSPLNLLTLHGARNLMPLYESNASGLSDACRYHMTVQGCKALALMACMEVEHELVEPLEDLHEKHVLPLGLLAPAPPTKDQVEVDVEKHKEIFAWLDGQRERSVVYVAFGSEATLSVELLHELALGLELSNLPFLWVLRKPLGLGDGVEVLPLGFEERVRGRGVVVNGWVPPVAEPGFLFIPG</sequence>
<name>A0A9D5HMX2_9LILI</name>
<dbReference type="PANTHER" id="PTHR48049:SF60">
    <property type="entry name" value="UDP-GLYCOSYLTRANSFERASE 91B1"/>
    <property type="match status" value="1"/>
</dbReference>
<dbReference type="GO" id="GO:0035251">
    <property type="term" value="F:UDP-glucosyltransferase activity"/>
    <property type="evidence" value="ECO:0007669"/>
    <property type="project" value="InterPro"/>
</dbReference>
<dbReference type="SUPFAM" id="SSF53756">
    <property type="entry name" value="UDP-Glycosyltransferase/glycogen phosphorylase"/>
    <property type="match status" value="1"/>
</dbReference>
<proteinExistence type="predicted"/>
<evidence type="ECO:0000256" key="1">
    <source>
        <dbReference type="SAM" id="MobiDB-lite"/>
    </source>
</evidence>
<dbReference type="PANTHER" id="PTHR48049">
    <property type="entry name" value="GLYCOSYLTRANSFERASE"/>
    <property type="match status" value="1"/>
</dbReference>
<feature type="compositionally biased region" description="Polar residues" evidence="1">
    <location>
        <begin position="91"/>
        <end position="104"/>
    </location>
</feature>
<dbReference type="Gene3D" id="3.40.50.2000">
    <property type="entry name" value="Glycogen Phosphorylase B"/>
    <property type="match status" value="3"/>
</dbReference>
<evidence type="ECO:0000313" key="2">
    <source>
        <dbReference type="EMBL" id="KAJ0982725.1"/>
    </source>
</evidence>
<organism evidence="2 3">
    <name type="scientific">Dioscorea zingiberensis</name>
    <dbReference type="NCBI Taxonomy" id="325984"/>
    <lineage>
        <taxon>Eukaryota</taxon>
        <taxon>Viridiplantae</taxon>
        <taxon>Streptophyta</taxon>
        <taxon>Embryophyta</taxon>
        <taxon>Tracheophyta</taxon>
        <taxon>Spermatophyta</taxon>
        <taxon>Magnoliopsida</taxon>
        <taxon>Liliopsida</taxon>
        <taxon>Dioscoreales</taxon>
        <taxon>Dioscoreaceae</taxon>
        <taxon>Dioscorea</taxon>
    </lineage>
</organism>
<dbReference type="OrthoDB" id="5835829at2759"/>
<reference evidence="2" key="1">
    <citation type="submission" date="2021-03" db="EMBL/GenBank/DDBJ databases">
        <authorList>
            <person name="Li Z."/>
            <person name="Yang C."/>
        </authorList>
    </citation>
    <scope>NUCLEOTIDE SEQUENCE</scope>
    <source>
        <strain evidence="2">Dzin_1.0</strain>
        <tissue evidence="2">Leaf</tissue>
    </source>
</reference>
<feature type="region of interest" description="Disordered" evidence="1">
    <location>
        <begin position="83"/>
        <end position="124"/>
    </location>
</feature>
<evidence type="ECO:0000313" key="3">
    <source>
        <dbReference type="Proteomes" id="UP001085076"/>
    </source>
</evidence>
<dbReference type="Proteomes" id="UP001085076">
    <property type="component" value="Miscellaneous, Linkage group lg02"/>
</dbReference>
<dbReference type="InterPro" id="IPR050481">
    <property type="entry name" value="UDP-glycosyltransf_plant"/>
</dbReference>
<protein>
    <submittedName>
        <fullName evidence="2">Uncharacterized protein</fullName>
    </submittedName>
</protein>
<dbReference type="AlphaFoldDB" id="A0A9D5HMX2"/>
<comment type="caution">
    <text evidence="2">The sequence shown here is derived from an EMBL/GenBank/DDBJ whole genome shotgun (WGS) entry which is preliminary data.</text>
</comment>
<reference evidence="2" key="2">
    <citation type="journal article" date="2022" name="Hortic Res">
        <title>The genome of Dioscorea zingiberensis sheds light on the biosynthesis, origin and evolution of the medicinally important diosgenin saponins.</title>
        <authorList>
            <person name="Li Y."/>
            <person name="Tan C."/>
            <person name="Li Z."/>
            <person name="Guo J."/>
            <person name="Li S."/>
            <person name="Chen X."/>
            <person name="Wang C."/>
            <person name="Dai X."/>
            <person name="Yang H."/>
            <person name="Song W."/>
            <person name="Hou L."/>
            <person name="Xu J."/>
            <person name="Tong Z."/>
            <person name="Xu A."/>
            <person name="Yuan X."/>
            <person name="Wang W."/>
            <person name="Yang Q."/>
            <person name="Chen L."/>
            <person name="Sun Z."/>
            <person name="Wang K."/>
            <person name="Pan B."/>
            <person name="Chen J."/>
            <person name="Bao Y."/>
            <person name="Liu F."/>
            <person name="Qi X."/>
            <person name="Gang D.R."/>
            <person name="Wen J."/>
            <person name="Li J."/>
        </authorList>
    </citation>
    <scope>NUCLEOTIDE SEQUENCE</scope>
    <source>
        <strain evidence="2">Dzin_1.0</strain>
    </source>
</reference>
<keyword evidence="3" id="KW-1185">Reference proteome</keyword>
<dbReference type="EMBL" id="JAGGNH010000002">
    <property type="protein sequence ID" value="KAJ0982725.1"/>
    <property type="molecule type" value="Genomic_DNA"/>
</dbReference>
<accession>A0A9D5HMX2</accession>